<name>A0A1M5SBQ9_9FIRM</name>
<dbReference type="PANTHER" id="PTHR46889:SF4">
    <property type="entry name" value="TRANSPOSASE INSO FOR INSERTION SEQUENCE ELEMENT IS911B-RELATED"/>
    <property type="match status" value="1"/>
</dbReference>
<dbReference type="Pfam" id="PF00665">
    <property type="entry name" value="rve"/>
    <property type="match status" value="1"/>
</dbReference>
<sequence length="227" mass="26384">MFQQWNQPLNKNADIEEKIIDIYEKSNKRAGYRTICQILKFKYNLTVNHKKVLRIMQENNIQSIVRKKYKKPKENAIIKENLLNRNFKASKPGEKFVTDITYIPTQRKMTYLCTVIDLFNNEPVAWNISDSQDKNLSLDAIKALSKKYNLEGSIIHSDQGIHFTNKDYVDLLKELKVKQSMSRKGNCWDNAIAESFFSHYKSEAIYIMNSSFAPRKPCSNSNKSGGN</sequence>
<evidence type="ECO:0000313" key="3">
    <source>
        <dbReference type="EMBL" id="SHH35954.1"/>
    </source>
</evidence>
<comment type="function">
    <text evidence="1">Involved in the transposition of the insertion sequence.</text>
</comment>
<gene>
    <name evidence="3" type="ORF">SAMN02745221_02199</name>
</gene>
<dbReference type="InterPro" id="IPR048020">
    <property type="entry name" value="Transpos_IS3"/>
</dbReference>
<feature type="domain" description="Integrase catalytic" evidence="2">
    <location>
        <begin position="88"/>
        <end position="227"/>
    </location>
</feature>
<dbReference type="GO" id="GO:0015074">
    <property type="term" value="P:DNA integration"/>
    <property type="evidence" value="ECO:0007669"/>
    <property type="project" value="InterPro"/>
</dbReference>
<keyword evidence="4" id="KW-1185">Reference proteome</keyword>
<dbReference type="OrthoDB" id="9813957at2"/>
<dbReference type="NCBIfam" id="NF033516">
    <property type="entry name" value="transpos_IS3"/>
    <property type="match status" value="1"/>
</dbReference>
<dbReference type="SUPFAM" id="SSF53098">
    <property type="entry name" value="Ribonuclease H-like"/>
    <property type="match status" value="1"/>
</dbReference>
<dbReference type="EMBL" id="FQWY01000077">
    <property type="protein sequence ID" value="SHH35954.1"/>
    <property type="molecule type" value="Genomic_DNA"/>
</dbReference>
<dbReference type="Pfam" id="PF13276">
    <property type="entry name" value="HTH_21"/>
    <property type="match status" value="1"/>
</dbReference>
<reference evidence="4" key="1">
    <citation type="submission" date="2016-11" db="EMBL/GenBank/DDBJ databases">
        <authorList>
            <person name="Varghese N."/>
            <person name="Submissions S."/>
        </authorList>
    </citation>
    <scope>NUCLEOTIDE SEQUENCE [LARGE SCALE GENOMIC DNA]</scope>
    <source>
        <strain evidence="4">DSM 11003</strain>
    </source>
</reference>
<proteinExistence type="predicted"/>
<dbReference type="PROSITE" id="PS50994">
    <property type="entry name" value="INTEGRASE"/>
    <property type="match status" value="1"/>
</dbReference>
<dbReference type="InterPro" id="IPR025948">
    <property type="entry name" value="HTH-like_dom"/>
</dbReference>
<dbReference type="GO" id="GO:0003676">
    <property type="term" value="F:nucleic acid binding"/>
    <property type="evidence" value="ECO:0007669"/>
    <property type="project" value="InterPro"/>
</dbReference>
<dbReference type="Proteomes" id="UP000242329">
    <property type="component" value="Unassembled WGS sequence"/>
</dbReference>
<dbReference type="STRING" id="1123382.SAMN02745221_02199"/>
<dbReference type="Gene3D" id="3.30.420.10">
    <property type="entry name" value="Ribonuclease H-like superfamily/Ribonuclease H"/>
    <property type="match status" value="1"/>
</dbReference>
<dbReference type="AlphaFoldDB" id="A0A1M5SBQ9"/>
<dbReference type="RefSeq" id="WP_073093600.1">
    <property type="nucleotide sequence ID" value="NZ_FQWY01000077.1"/>
</dbReference>
<dbReference type="InterPro" id="IPR012337">
    <property type="entry name" value="RNaseH-like_sf"/>
</dbReference>
<evidence type="ECO:0000256" key="1">
    <source>
        <dbReference type="ARBA" id="ARBA00002286"/>
    </source>
</evidence>
<dbReference type="InterPro" id="IPR036397">
    <property type="entry name" value="RNaseH_sf"/>
</dbReference>
<protein>
    <submittedName>
        <fullName evidence="3">Transposase InsO and inactivated derivatives</fullName>
    </submittedName>
</protein>
<dbReference type="PANTHER" id="PTHR46889">
    <property type="entry name" value="TRANSPOSASE INSF FOR INSERTION SEQUENCE IS3B-RELATED"/>
    <property type="match status" value="1"/>
</dbReference>
<evidence type="ECO:0000259" key="2">
    <source>
        <dbReference type="PROSITE" id="PS50994"/>
    </source>
</evidence>
<evidence type="ECO:0000313" key="4">
    <source>
        <dbReference type="Proteomes" id="UP000242329"/>
    </source>
</evidence>
<dbReference type="InterPro" id="IPR050900">
    <property type="entry name" value="Transposase_IS3/IS150/IS904"/>
</dbReference>
<dbReference type="InterPro" id="IPR001584">
    <property type="entry name" value="Integrase_cat-core"/>
</dbReference>
<accession>A0A1M5SBQ9</accession>
<organism evidence="3 4">
    <name type="scientific">Thermosyntropha lipolytica DSM 11003</name>
    <dbReference type="NCBI Taxonomy" id="1123382"/>
    <lineage>
        <taxon>Bacteria</taxon>
        <taxon>Bacillati</taxon>
        <taxon>Bacillota</taxon>
        <taxon>Clostridia</taxon>
        <taxon>Eubacteriales</taxon>
        <taxon>Syntrophomonadaceae</taxon>
        <taxon>Thermosyntropha</taxon>
    </lineage>
</organism>